<gene>
    <name evidence="1" type="ORF">GCM10010832_06230</name>
</gene>
<keyword evidence="2" id="KW-1185">Reference proteome</keyword>
<proteinExistence type="predicted"/>
<comment type="caution">
    <text evidence="1">The sequence shown here is derived from an EMBL/GenBank/DDBJ whole genome shotgun (WGS) entry which is preliminary data.</text>
</comment>
<protein>
    <submittedName>
        <fullName evidence="1">Uncharacterized protein</fullName>
    </submittedName>
</protein>
<name>A0ABQ1SG62_9FLAO</name>
<evidence type="ECO:0000313" key="1">
    <source>
        <dbReference type="EMBL" id="GGE28297.1"/>
    </source>
</evidence>
<accession>A0ABQ1SG62</accession>
<evidence type="ECO:0000313" key="2">
    <source>
        <dbReference type="Proteomes" id="UP000599179"/>
    </source>
</evidence>
<sequence>MDAFFEIPFQKTLNVSKANVQQNSCAELEWNQITEYDESNLDAKHFDDDTSLSHLTKFENLQFFKCYTSFSIPIEKDSPSSKLPLYLLYQHFKVNLV</sequence>
<reference evidence="2" key="1">
    <citation type="journal article" date="2019" name="Int. J. Syst. Evol. Microbiol.">
        <title>The Global Catalogue of Microorganisms (GCM) 10K type strain sequencing project: providing services to taxonomists for standard genome sequencing and annotation.</title>
        <authorList>
            <consortium name="The Broad Institute Genomics Platform"/>
            <consortium name="The Broad Institute Genome Sequencing Center for Infectious Disease"/>
            <person name="Wu L."/>
            <person name="Ma J."/>
        </authorList>
    </citation>
    <scope>NUCLEOTIDE SEQUENCE [LARGE SCALE GENOMIC DNA]</scope>
    <source>
        <strain evidence="2">CGMCC 1.12931</strain>
    </source>
</reference>
<organism evidence="1 2">
    <name type="scientific">Psychroflexus planctonicus</name>
    <dbReference type="NCBI Taxonomy" id="1526575"/>
    <lineage>
        <taxon>Bacteria</taxon>
        <taxon>Pseudomonadati</taxon>
        <taxon>Bacteroidota</taxon>
        <taxon>Flavobacteriia</taxon>
        <taxon>Flavobacteriales</taxon>
        <taxon>Flavobacteriaceae</taxon>
        <taxon>Psychroflexus</taxon>
    </lineage>
</organism>
<dbReference type="Proteomes" id="UP000599179">
    <property type="component" value="Unassembled WGS sequence"/>
</dbReference>
<dbReference type="EMBL" id="BMGM01000002">
    <property type="protein sequence ID" value="GGE28297.1"/>
    <property type="molecule type" value="Genomic_DNA"/>
</dbReference>